<dbReference type="RefSeq" id="XP_066667178.1">
    <property type="nucleotide sequence ID" value="XM_066811836.1"/>
</dbReference>
<evidence type="ECO:0000313" key="2">
    <source>
        <dbReference type="EMBL" id="KAK8079703.1"/>
    </source>
</evidence>
<sequence>MTTPPETPLEERGRSYEAPSQPKLRQRLPSPFSDDSDSSLTSGSNMDVDEDSTVASLNEVTKTVDLKLGRLVRTGVSICNTDNGSRLQEADSIFEPDEHFELQSYLETLLLSQRPHSVHYTYTPEALDPSQLGEVQRRLIHANLRRRNMLIYTQKHAEKPDAGPRALNQLLDADRTPGTGLGPALHAMDLVGVPMVSEVSTAPAPAPKPVIIRGVALSIKSGSTDSGISQLAYLGKSNGSRSIADSTRISQSSVKLHYPYPRSGEMTILLSDVPTAVRYFPPRCERHADGDHPTKEYWICYACIHNPRFEAEEALVSHTLDDHGKAISSRHMPLLRKTARKCTPAEVGTCPICNWPQSADFHVEESRPSSIISPSTSMTSLCYLFPGPPMRTRLSQ</sequence>
<name>A0ABR1W896_9PEZI</name>
<feature type="compositionally biased region" description="Low complexity" evidence="1">
    <location>
        <begin position="30"/>
        <end position="46"/>
    </location>
</feature>
<proteinExistence type="predicted"/>
<gene>
    <name evidence="2" type="ORF">PG997_007521</name>
</gene>
<keyword evidence="3" id="KW-1185">Reference proteome</keyword>
<dbReference type="Proteomes" id="UP001433268">
    <property type="component" value="Unassembled WGS sequence"/>
</dbReference>
<evidence type="ECO:0008006" key="4">
    <source>
        <dbReference type="Google" id="ProtNLM"/>
    </source>
</evidence>
<comment type="caution">
    <text evidence="2">The sequence shown here is derived from an EMBL/GenBank/DDBJ whole genome shotgun (WGS) entry which is preliminary data.</text>
</comment>
<organism evidence="2 3">
    <name type="scientific">Apiospora hydei</name>
    <dbReference type="NCBI Taxonomy" id="1337664"/>
    <lineage>
        <taxon>Eukaryota</taxon>
        <taxon>Fungi</taxon>
        <taxon>Dikarya</taxon>
        <taxon>Ascomycota</taxon>
        <taxon>Pezizomycotina</taxon>
        <taxon>Sordariomycetes</taxon>
        <taxon>Xylariomycetidae</taxon>
        <taxon>Amphisphaeriales</taxon>
        <taxon>Apiosporaceae</taxon>
        <taxon>Apiospora</taxon>
    </lineage>
</organism>
<evidence type="ECO:0000313" key="3">
    <source>
        <dbReference type="Proteomes" id="UP001433268"/>
    </source>
</evidence>
<evidence type="ECO:0000256" key="1">
    <source>
        <dbReference type="SAM" id="MobiDB-lite"/>
    </source>
</evidence>
<protein>
    <recommendedName>
        <fullName evidence="4">C2H2-type domain-containing protein</fullName>
    </recommendedName>
</protein>
<dbReference type="EMBL" id="JAQQWN010000006">
    <property type="protein sequence ID" value="KAK8079703.1"/>
    <property type="molecule type" value="Genomic_DNA"/>
</dbReference>
<reference evidence="2 3" key="1">
    <citation type="submission" date="2023-01" db="EMBL/GenBank/DDBJ databases">
        <title>Analysis of 21 Apiospora genomes using comparative genomics revels a genus with tremendous synthesis potential of carbohydrate active enzymes and secondary metabolites.</title>
        <authorList>
            <person name="Sorensen T."/>
        </authorList>
    </citation>
    <scope>NUCLEOTIDE SEQUENCE [LARGE SCALE GENOMIC DNA]</scope>
    <source>
        <strain evidence="2 3">CBS 114990</strain>
    </source>
</reference>
<dbReference type="GeneID" id="92044896"/>
<feature type="region of interest" description="Disordered" evidence="1">
    <location>
        <begin position="1"/>
        <end position="50"/>
    </location>
</feature>
<accession>A0ABR1W896</accession>